<dbReference type="PANTHER" id="PTHR32494:SF5">
    <property type="entry name" value="ALLANTOATE AMIDOHYDROLASE"/>
    <property type="match status" value="1"/>
</dbReference>
<feature type="domain" description="Peptidase M20 dimerisation" evidence="3">
    <location>
        <begin position="206"/>
        <end position="305"/>
    </location>
</feature>
<sequence length="402" mass="44281">MINRKRLINHIEELSQIGRTENGGINRFSFTDEEKKANKLVEDYMKEAGLSVHYDAIGNLIGSVEGTEDLPAILLGSHIDTVPDGGKYDGPVGVLSAIEVMHTLKDQGIKPKHPVKVISFRDEEGTRFGFGMIGSRAVAGTLTTEDLQREDQNGITIEQAMKDDGLEIDHLDTAQLENIKAYLEIHIEQGKVLEFNHTGVGNVTGIAGPLWLKFHLEGLAEHAGATPMDQRHDALTAASHIITEIEKIANQFQDAVATVGKVAVKPNGVNVIPGEVEFTADIRSIDESERNSIEQKIKDFAQNIANDRNVSLQISELQRVEPVLCDEDIQKAIKESIHELEENVVSLPSGAGHDAMQFKNNFPVGMIFVRSVNGISHNPKEYSLDEDIEQAANVLYKTLNRL</sequence>
<dbReference type="PANTHER" id="PTHR32494">
    <property type="entry name" value="ALLANTOATE DEIMINASE-RELATED"/>
    <property type="match status" value="1"/>
</dbReference>
<dbReference type="SUPFAM" id="SSF53187">
    <property type="entry name" value="Zn-dependent exopeptidases"/>
    <property type="match status" value="1"/>
</dbReference>
<name>A0ABP3L5B9_9BACI</name>
<dbReference type="InterPro" id="IPR010158">
    <property type="entry name" value="Amidase_Cbmase"/>
</dbReference>
<accession>A0ABP3L5B9</accession>
<dbReference type="EMBL" id="BAAADO010000003">
    <property type="protein sequence ID" value="GAA0492244.1"/>
    <property type="molecule type" value="Genomic_DNA"/>
</dbReference>
<dbReference type="PIRSF" id="PIRSF001235">
    <property type="entry name" value="Amidase_carbamoylase"/>
    <property type="match status" value="1"/>
</dbReference>
<dbReference type="Pfam" id="PF01546">
    <property type="entry name" value="Peptidase_M20"/>
    <property type="match status" value="1"/>
</dbReference>
<evidence type="ECO:0000313" key="4">
    <source>
        <dbReference type="EMBL" id="GAA0492244.1"/>
    </source>
</evidence>
<dbReference type="NCBIfam" id="NF006771">
    <property type="entry name" value="PRK09290.1-5"/>
    <property type="match status" value="1"/>
</dbReference>
<evidence type="ECO:0000256" key="2">
    <source>
        <dbReference type="ARBA" id="ARBA00022801"/>
    </source>
</evidence>
<dbReference type="PROSITE" id="PS00758">
    <property type="entry name" value="ARGE_DAPE_CPG2_1"/>
    <property type="match status" value="1"/>
</dbReference>
<dbReference type="Pfam" id="PF07687">
    <property type="entry name" value="M20_dimer"/>
    <property type="match status" value="1"/>
</dbReference>
<dbReference type="GO" id="GO:0016787">
    <property type="term" value="F:hydrolase activity"/>
    <property type="evidence" value="ECO:0007669"/>
    <property type="project" value="UniProtKB-KW"/>
</dbReference>
<dbReference type="InterPro" id="IPR001261">
    <property type="entry name" value="ArgE/DapE_CS"/>
</dbReference>
<dbReference type="Gene3D" id="3.30.70.360">
    <property type="match status" value="1"/>
</dbReference>
<comment type="similarity">
    <text evidence="1">Belongs to the peptidase M20 family.</text>
</comment>
<dbReference type="Gene3D" id="3.40.630.10">
    <property type="entry name" value="Zn peptidases"/>
    <property type="match status" value="1"/>
</dbReference>
<reference evidence="5" key="1">
    <citation type="journal article" date="2019" name="Int. J. Syst. Evol. Microbiol.">
        <title>The Global Catalogue of Microorganisms (GCM) 10K type strain sequencing project: providing services to taxonomists for standard genome sequencing and annotation.</title>
        <authorList>
            <consortium name="The Broad Institute Genomics Platform"/>
            <consortium name="The Broad Institute Genome Sequencing Center for Infectious Disease"/>
            <person name="Wu L."/>
            <person name="Ma J."/>
        </authorList>
    </citation>
    <scope>NUCLEOTIDE SEQUENCE [LARGE SCALE GENOMIC DNA]</scope>
    <source>
        <strain evidence="5">JCM 12389</strain>
    </source>
</reference>
<dbReference type="InterPro" id="IPR002933">
    <property type="entry name" value="Peptidase_M20"/>
</dbReference>
<organism evidence="4 5">
    <name type="scientific">Salinibacillus aidingensis</name>
    <dbReference type="NCBI Taxonomy" id="237684"/>
    <lineage>
        <taxon>Bacteria</taxon>
        <taxon>Bacillati</taxon>
        <taxon>Bacillota</taxon>
        <taxon>Bacilli</taxon>
        <taxon>Bacillales</taxon>
        <taxon>Bacillaceae</taxon>
        <taxon>Salinibacillus</taxon>
    </lineage>
</organism>
<evidence type="ECO:0000313" key="5">
    <source>
        <dbReference type="Proteomes" id="UP001500880"/>
    </source>
</evidence>
<dbReference type="Proteomes" id="UP001500880">
    <property type="component" value="Unassembled WGS sequence"/>
</dbReference>
<dbReference type="CDD" id="cd03884">
    <property type="entry name" value="M20_bAS"/>
    <property type="match status" value="1"/>
</dbReference>
<dbReference type="InterPro" id="IPR011650">
    <property type="entry name" value="Peptidase_M20_dimer"/>
</dbReference>
<dbReference type="SUPFAM" id="SSF55031">
    <property type="entry name" value="Bacterial exopeptidase dimerisation domain"/>
    <property type="match status" value="1"/>
</dbReference>
<keyword evidence="2 4" id="KW-0378">Hydrolase</keyword>
<gene>
    <name evidence="4" type="ORF">GCM10008986_18140</name>
</gene>
<protein>
    <submittedName>
        <fullName evidence="4">Zn-dependent hydrolase</fullName>
    </submittedName>
</protein>
<dbReference type="InterPro" id="IPR036264">
    <property type="entry name" value="Bact_exopeptidase_dim_dom"/>
</dbReference>
<evidence type="ECO:0000256" key="1">
    <source>
        <dbReference type="ARBA" id="ARBA00006153"/>
    </source>
</evidence>
<evidence type="ECO:0000259" key="3">
    <source>
        <dbReference type="Pfam" id="PF07687"/>
    </source>
</evidence>
<keyword evidence="5" id="KW-1185">Reference proteome</keyword>
<proteinExistence type="inferred from homology"/>
<comment type="caution">
    <text evidence="4">The sequence shown here is derived from an EMBL/GenBank/DDBJ whole genome shotgun (WGS) entry which is preliminary data.</text>
</comment>
<dbReference type="NCBIfam" id="TIGR01879">
    <property type="entry name" value="hydantase"/>
    <property type="match status" value="1"/>
</dbReference>